<dbReference type="FunFam" id="3.40.50.300:FF:002896">
    <property type="entry name" value="ras-related protein RABA2a-like"/>
    <property type="match status" value="1"/>
</dbReference>
<dbReference type="PANTHER" id="PTHR47979">
    <property type="entry name" value="DRAB11-RELATED"/>
    <property type="match status" value="1"/>
</dbReference>
<dbReference type="GO" id="GO:0003924">
    <property type="term" value="F:GTPase activity"/>
    <property type="evidence" value="ECO:0007669"/>
    <property type="project" value="InterPro"/>
</dbReference>
<dbReference type="SMART" id="SM00177">
    <property type="entry name" value="ARF"/>
    <property type="match status" value="1"/>
</dbReference>
<dbReference type="InterPro" id="IPR027417">
    <property type="entry name" value="P-loop_NTPase"/>
</dbReference>
<dbReference type="SMART" id="SM00173">
    <property type="entry name" value="RAS"/>
    <property type="match status" value="1"/>
</dbReference>
<dbReference type="SUPFAM" id="SSF52540">
    <property type="entry name" value="P-loop containing nucleoside triphosphate hydrolases"/>
    <property type="match status" value="1"/>
</dbReference>
<evidence type="ECO:0000256" key="1">
    <source>
        <dbReference type="ARBA" id="ARBA00006270"/>
    </source>
</evidence>
<dbReference type="PROSITE" id="PS51420">
    <property type="entry name" value="RHO"/>
    <property type="match status" value="1"/>
</dbReference>
<dbReference type="PRINTS" id="PR00449">
    <property type="entry name" value="RASTRNSFRMNG"/>
</dbReference>
<dbReference type="OrthoDB" id="9989112at2759"/>
<dbReference type="SMART" id="SM00174">
    <property type="entry name" value="RHO"/>
    <property type="match status" value="1"/>
</dbReference>
<accession>A0A4Z1SXZ4</accession>
<dbReference type="NCBIfam" id="TIGR00231">
    <property type="entry name" value="small_GTP"/>
    <property type="match status" value="1"/>
</dbReference>
<dbReference type="Proteomes" id="UP000315496">
    <property type="component" value="Chromosome 5"/>
</dbReference>
<evidence type="ECO:0000313" key="2">
    <source>
        <dbReference type="EMBL" id="TNJ26553.1"/>
    </source>
</evidence>
<dbReference type="PROSITE" id="PS51419">
    <property type="entry name" value="RAB"/>
    <property type="match status" value="1"/>
</dbReference>
<proteinExistence type="inferred from homology"/>
<name>A0A4Z1SXZ4_GIAMU</name>
<gene>
    <name evidence="2" type="ORF">GMRT_16373</name>
</gene>
<organism evidence="2 3">
    <name type="scientific">Giardia muris</name>
    <dbReference type="NCBI Taxonomy" id="5742"/>
    <lineage>
        <taxon>Eukaryota</taxon>
        <taxon>Metamonada</taxon>
        <taxon>Diplomonadida</taxon>
        <taxon>Hexamitidae</taxon>
        <taxon>Giardiinae</taxon>
        <taxon>Giardia</taxon>
    </lineage>
</organism>
<dbReference type="AlphaFoldDB" id="A0A4Z1SXZ4"/>
<protein>
    <submittedName>
        <fullName evidence="2">Rab11</fullName>
    </submittedName>
</protein>
<dbReference type="Pfam" id="PF00071">
    <property type="entry name" value="Ras"/>
    <property type="match status" value="1"/>
</dbReference>
<dbReference type="EMBL" id="VDLU01000005">
    <property type="protein sequence ID" value="TNJ26553.1"/>
    <property type="molecule type" value="Genomic_DNA"/>
</dbReference>
<sequence>MTEAYDHLYKLVLIGDSAVGKSNILSRFTANKFSASSVATIGVEFTTKALSVDVNGRMVATRLQCWDTAGQERYRSITSSYYRGAHGCLLVYDVTKRASFEHCRDWLRELRATATMQTRVILVGNKIDLRHLREVPPEEAAAYAAQEQIAYVETSASSGQGVEDAFRRLVTDLVAAESLALAAGGGRVLQQGPAPILTADLNSQSVKKPKKRC</sequence>
<comment type="similarity">
    <text evidence="1">Belongs to the small GTPase superfamily. Rab family.</text>
</comment>
<keyword evidence="3" id="KW-1185">Reference proteome</keyword>
<dbReference type="InterPro" id="IPR005225">
    <property type="entry name" value="Small_GTP-bd"/>
</dbReference>
<evidence type="ECO:0000313" key="3">
    <source>
        <dbReference type="Proteomes" id="UP000315496"/>
    </source>
</evidence>
<comment type="caution">
    <text evidence="2">The sequence shown here is derived from an EMBL/GenBank/DDBJ whole genome shotgun (WGS) entry which is preliminary data.</text>
</comment>
<dbReference type="Gene3D" id="3.40.50.300">
    <property type="entry name" value="P-loop containing nucleotide triphosphate hydrolases"/>
    <property type="match status" value="1"/>
</dbReference>
<dbReference type="InterPro" id="IPR001806">
    <property type="entry name" value="Small_GTPase"/>
</dbReference>
<dbReference type="PROSITE" id="PS51421">
    <property type="entry name" value="RAS"/>
    <property type="match status" value="1"/>
</dbReference>
<dbReference type="GO" id="GO:0005525">
    <property type="term" value="F:GTP binding"/>
    <property type="evidence" value="ECO:0007669"/>
    <property type="project" value="InterPro"/>
</dbReference>
<dbReference type="VEuPathDB" id="GiardiaDB:GMRT_16373"/>
<reference evidence="2 3" key="1">
    <citation type="submission" date="2019-05" db="EMBL/GenBank/DDBJ databases">
        <title>The compact genome of Giardia muris reveals important steps in the evolution of intestinal protozoan parasites.</title>
        <authorList>
            <person name="Xu F."/>
            <person name="Jimenez-Gonzalez A."/>
            <person name="Einarsson E."/>
            <person name="Astvaldsson A."/>
            <person name="Peirasmaki D."/>
            <person name="Eckmann L."/>
            <person name="Andersson J.O."/>
            <person name="Svard S.G."/>
            <person name="Jerlstrom-Hultqvist J."/>
        </authorList>
    </citation>
    <scope>NUCLEOTIDE SEQUENCE [LARGE SCALE GENOMIC DNA]</scope>
    <source>
        <strain evidence="2 3">Roberts-Thomson</strain>
    </source>
</reference>
<dbReference type="SMART" id="SM00175">
    <property type="entry name" value="RAB"/>
    <property type="match status" value="1"/>
</dbReference>
<dbReference type="InterPro" id="IPR050209">
    <property type="entry name" value="Rab_GTPases_membrane_traffic"/>
</dbReference>
<dbReference type="SMART" id="SM00176">
    <property type="entry name" value="RAN"/>
    <property type="match status" value="1"/>
</dbReference>